<evidence type="ECO:0000313" key="1">
    <source>
        <dbReference type="EMBL" id="ETI39306.1"/>
    </source>
</evidence>
<gene>
    <name evidence="1" type="ORF">F443_15094</name>
</gene>
<dbReference type="HOGENOM" id="CLU_1699010_0_0_1"/>
<proteinExistence type="predicted"/>
<dbReference type="Proteomes" id="UP000018721">
    <property type="component" value="Unassembled WGS sequence"/>
</dbReference>
<evidence type="ECO:0000313" key="2">
    <source>
        <dbReference type="Proteomes" id="UP000018721"/>
    </source>
</evidence>
<reference evidence="1 2" key="1">
    <citation type="submission" date="2013-11" db="EMBL/GenBank/DDBJ databases">
        <title>The Genome Sequence of Phytophthora parasitica P1569.</title>
        <authorList>
            <consortium name="The Broad Institute Genomics Platform"/>
            <person name="Russ C."/>
            <person name="Tyler B."/>
            <person name="Panabieres F."/>
            <person name="Shan W."/>
            <person name="Tripathy S."/>
            <person name="Grunwald N."/>
            <person name="Machado M."/>
            <person name="Johnson C.S."/>
            <person name="Arredondo F."/>
            <person name="Hong C."/>
            <person name="Coffey M."/>
            <person name="Young S.K."/>
            <person name="Zeng Q."/>
            <person name="Gargeya S."/>
            <person name="Fitzgerald M."/>
            <person name="Abouelleil A."/>
            <person name="Alvarado L."/>
            <person name="Chapman S.B."/>
            <person name="Gainer-Dewar J."/>
            <person name="Goldberg J."/>
            <person name="Griggs A."/>
            <person name="Gujja S."/>
            <person name="Hansen M."/>
            <person name="Howarth C."/>
            <person name="Imamovic A."/>
            <person name="Ireland A."/>
            <person name="Larimer J."/>
            <person name="McCowan C."/>
            <person name="Murphy C."/>
            <person name="Pearson M."/>
            <person name="Poon T.W."/>
            <person name="Priest M."/>
            <person name="Roberts A."/>
            <person name="Saif S."/>
            <person name="Shea T."/>
            <person name="Sykes S."/>
            <person name="Wortman J."/>
            <person name="Nusbaum C."/>
            <person name="Birren B."/>
        </authorList>
    </citation>
    <scope>NUCLEOTIDE SEQUENCE [LARGE SCALE GENOMIC DNA]</scope>
    <source>
        <strain evidence="1 2">P1569</strain>
    </source>
</reference>
<protein>
    <submittedName>
        <fullName evidence="1">Uncharacterized protein</fullName>
    </submittedName>
</protein>
<comment type="caution">
    <text evidence="1">The sequence shown here is derived from an EMBL/GenBank/DDBJ whole genome shotgun (WGS) entry which is preliminary data.</text>
</comment>
<name>V9EK19_PHYNI</name>
<sequence length="155" mass="15496">MTQSPSRGTLYRVRAVSVSSGGLCRVWTTLSVQVGGGSVSASSGLAGDVALSGGMASIDVATCVKYGAGSSSEPSPAMVPDRLAGFGDSNAAVADVELVGHGRNTEGEGDGKVFLTSSGDAISSAGMRVSTSVMSGGCSGVIEVRMSLQQVHSYW</sequence>
<accession>V9EK19</accession>
<keyword evidence="2" id="KW-1185">Reference proteome</keyword>
<dbReference type="EMBL" id="ANIZ01002634">
    <property type="protein sequence ID" value="ETI39306.1"/>
    <property type="molecule type" value="Genomic_DNA"/>
</dbReference>
<dbReference type="AlphaFoldDB" id="V9EK19"/>
<organism evidence="1 2">
    <name type="scientific">Phytophthora nicotianae P1569</name>
    <dbReference type="NCBI Taxonomy" id="1317065"/>
    <lineage>
        <taxon>Eukaryota</taxon>
        <taxon>Sar</taxon>
        <taxon>Stramenopiles</taxon>
        <taxon>Oomycota</taxon>
        <taxon>Peronosporomycetes</taxon>
        <taxon>Peronosporales</taxon>
        <taxon>Peronosporaceae</taxon>
        <taxon>Phytophthora</taxon>
    </lineage>
</organism>